<reference evidence="2" key="2">
    <citation type="submission" date="2023-07" db="EMBL/GenBank/DDBJ databases">
        <authorList>
            <consortium name="Lawrence Berkeley National Laboratory"/>
            <person name="Haridas S."/>
            <person name="Hensen N."/>
            <person name="Bonometti L."/>
            <person name="Westerberg I."/>
            <person name="Brannstrom I.O."/>
            <person name="Guillou S."/>
            <person name="Cros-Aarteil S."/>
            <person name="Calhoun S."/>
            <person name="Kuo A."/>
            <person name="Mondo S."/>
            <person name="Pangilinan J."/>
            <person name="Riley R."/>
            <person name="LaButti K."/>
            <person name="Andreopoulos B."/>
            <person name="Lipzen A."/>
            <person name="Chen C."/>
            <person name="Yanf M."/>
            <person name="Daum C."/>
            <person name="Ng V."/>
            <person name="Clum A."/>
            <person name="Steindorff A."/>
            <person name="Ohm R."/>
            <person name="Martin F."/>
            <person name="Silar P."/>
            <person name="Natvig D."/>
            <person name="Lalanne C."/>
            <person name="Gautier V."/>
            <person name="Ament-velasquez S.L."/>
            <person name="Kruys A."/>
            <person name="Hutchinson M.I."/>
            <person name="Powell A.J."/>
            <person name="Barry K."/>
            <person name="Miller A.N."/>
            <person name="Grigoriev I.V."/>
            <person name="Debuchy R."/>
            <person name="Gladieux P."/>
            <person name="Thoren M.H."/>
            <person name="Johannesson H."/>
        </authorList>
    </citation>
    <scope>NUCLEOTIDE SEQUENCE</scope>
    <source>
        <strain evidence="2">FGSC 1904</strain>
    </source>
</reference>
<comment type="caution">
    <text evidence="2">The sequence shown here is derived from an EMBL/GenBank/DDBJ whole genome shotgun (WGS) entry which is preliminary data.</text>
</comment>
<accession>A0AAE0PIH5</accession>
<evidence type="ECO:0000313" key="2">
    <source>
        <dbReference type="EMBL" id="KAK3400548.1"/>
    </source>
</evidence>
<reference evidence="2" key="1">
    <citation type="journal article" date="2023" name="Mol. Phylogenet. Evol.">
        <title>Genome-scale phylogeny and comparative genomics of the fungal order Sordariales.</title>
        <authorList>
            <person name="Hensen N."/>
            <person name="Bonometti L."/>
            <person name="Westerberg I."/>
            <person name="Brannstrom I.O."/>
            <person name="Guillou S."/>
            <person name="Cros-Aarteil S."/>
            <person name="Calhoun S."/>
            <person name="Haridas S."/>
            <person name="Kuo A."/>
            <person name="Mondo S."/>
            <person name="Pangilinan J."/>
            <person name="Riley R."/>
            <person name="LaButti K."/>
            <person name="Andreopoulos B."/>
            <person name="Lipzen A."/>
            <person name="Chen C."/>
            <person name="Yan M."/>
            <person name="Daum C."/>
            <person name="Ng V."/>
            <person name="Clum A."/>
            <person name="Steindorff A."/>
            <person name="Ohm R.A."/>
            <person name="Martin F."/>
            <person name="Silar P."/>
            <person name="Natvig D.O."/>
            <person name="Lalanne C."/>
            <person name="Gautier V."/>
            <person name="Ament-Velasquez S.L."/>
            <person name="Kruys A."/>
            <person name="Hutchinson M.I."/>
            <person name="Powell A.J."/>
            <person name="Barry K."/>
            <person name="Miller A.N."/>
            <person name="Grigoriev I.V."/>
            <person name="Debuchy R."/>
            <person name="Gladieux P."/>
            <person name="Hiltunen Thoren M."/>
            <person name="Johannesson H."/>
        </authorList>
    </citation>
    <scope>NUCLEOTIDE SEQUENCE</scope>
    <source>
        <strain evidence="2">FGSC 1904</strain>
    </source>
</reference>
<evidence type="ECO:0000313" key="3">
    <source>
        <dbReference type="Proteomes" id="UP001281003"/>
    </source>
</evidence>
<gene>
    <name evidence="2" type="ORF">B0T20DRAFT_404672</name>
</gene>
<feature type="compositionally biased region" description="Polar residues" evidence="1">
    <location>
        <begin position="26"/>
        <end position="36"/>
    </location>
</feature>
<evidence type="ECO:0000256" key="1">
    <source>
        <dbReference type="SAM" id="MobiDB-lite"/>
    </source>
</evidence>
<dbReference type="AlphaFoldDB" id="A0AAE0PIH5"/>
<feature type="compositionally biased region" description="Polar residues" evidence="1">
    <location>
        <begin position="1"/>
        <end position="16"/>
    </location>
</feature>
<feature type="region of interest" description="Disordered" evidence="1">
    <location>
        <begin position="1"/>
        <end position="40"/>
    </location>
</feature>
<name>A0AAE0PIH5_SORBR</name>
<sequence>MAPSRSPQSAGSTPTTFKPKPIEIHLTTTPGPYFQTSSSSSSSQTAAQVKKWNSFFQNLTTSPRWTATTSSSYQCPILEVPTPLCPSCRSRAQTSKTPASSSQAPGALVLSLTSSQRYNTRAEARAQEERTRNILLQLGFRDVSGTWNPKIVLKWEGYPDQEWVGENLPGVRKGWVEGGGYERMFGGYTNGGEEIPGEEWVGFVKRFGGVKVHAGRERRGEVWVVSRL</sequence>
<dbReference type="Proteomes" id="UP001281003">
    <property type="component" value="Unassembled WGS sequence"/>
</dbReference>
<protein>
    <submittedName>
        <fullName evidence="2">Uncharacterized protein</fullName>
    </submittedName>
</protein>
<dbReference type="EMBL" id="JAUTDP010000003">
    <property type="protein sequence ID" value="KAK3400548.1"/>
    <property type="molecule type" value="Genomic_DNA"/>
</dbReference>
<organism evidence="2 3">
    <name type="scientific">Sordaria brevicollis</name>
    <dbReference type="NCBI Taxonomy" id="83679"/>
    <lineage>
        <taxon>Eukaryota</taxon>
        <taxon>Fungi</taxon>
        <taxon>Dikarya</taxon>
        <taxon>Ascomycota</taxon>
        <taxon>Pezizomycotina</taxon>
        <taxon>Sordariomycetes</taxon>
        <taxon>Sordariomycetidae</taxon>
        <taxon>Sordariales</taxon>
        <taxon>Sordariaceae</taxon>
        <taxon>Sordaria</taxon>
    </lineage>
</organism>
<proteinExistence type="predicted"/>
<keyword evidence="3" id="KW-1185">Reference proteome</keyword>